<evidence type="ECO:0000313" key="3">
    <source>
        <dbReference type="Proteomes" id="UP000054481"/>
    </source>
</evidence>
<proteinExistence type="predicted"/>
<protein>
    <recommendedName>
        <fullName evidence="4">Nicotinamide-nucleotide adenylyltransferase</fullName>
    </recommendedName>
</protein>
<dbReference type="Proteomes" id="UP000054481">
    <property type="component" value="Unassembled WGS sequence"/>
</dbReference>
<accession>A0A0F7ZN41</accession>
<feature type="region of interest" description="Disordered" evidence="1">
    <location>
        <begin position="41"/>
        <end position="62"/>
    </location>
</feature>
<evidence type="ECO:0000256" key="1">
    <source>
        <dbReference type="SAM" id="MobiDB-lite"/>
    </source>
</evidence>
<dbReference type="SUPFAM" id="SSF52374">
    <property type="entry name" value="Nucleotidylyl transferase"/>
    <property type="match status" value="1"/>
</dbReference>
<sequence>MHEPQTTQQMPPNAKQLVDYFSRSFSAFQSSRDKLRVLCTLPHKRGGGGDDGTNPPSSRRPGGRVKRLVVVLCMMEAFARSLLAGRFEEEGVEVDVAVTTMPYFHDKARAIADSGAYHDEVAGEPEQMFAVGFDTLIRVFNPKYYGDDAEGEPRQTGMRAALGPFFECARLRVTLRPDDAWGGREEQLAYVRGLASGRLEELGGTREWAARVEVEDGQGEEEEVGVSSSRAREIVRRSGVEGLDGLVDGEVGAWIEREGLYRE</sequence>
<dbReference type="GO" id="GO:0016887">
    <property type="term" value="F:ATP hydrolysis activity"/>
    <property type="evidence" value="ECO:0007669"/>
    <property type="project" value="TreeGrafter"/>
</dbReference>
<dbReference type="GO" id="GO:0005737">
    <property type="term" value="C:cytoplasm"/>
    <property type="evidence" value="ECO:0007669"/>
    <property type="project" value="TreeGrafter"/>
</dbReference>
<gene>
    <name evidence="2" type="ORF">HIM_07474</name>
</gene>
<organism evidence="2 3">
    <name type="scientific">Hirsutella minnesotensis 3608</name>
    <dbReference type="NCBI Taxonomy" id="1043627"/>
    <lineage>
        <taxon>Eukaryota</taxon>
        <taxon>Fungi</taxon>
        <taxon>Dikarya</taxon>
        <taxon>Ascomycota</taxon>
        <taxon>Pezizomycotina</taxon>
        <taxon>Sordariomycetes</taxon>
        <taxon>Hypocreomycetidae</taxon>
        <taxon>Hypocreales</taxon>
        <taxon>Ophiocordycipitaceae</taxon>
        <taxon>Hirsutella</taxon>
    </lineage>
</organism>
<dbReference type="InterPro" id="IPR014729">
    <property type="entry name" value="Rossmann-like_a/b/a_fold"/>
</dbReference>
<evidence type="ECO:0000313" key="2">
    <source>
        <dbReference type="EMBL" id="KJZ73090.1"/>
    </source>
</evidence>
<dbReference type="PANTHER" id="PTHR31285:SF0">
    <property type="entry name" value="NICOTINAMIDE MONONUCLEOTIDE ADENYLYLTRANSFERASE"/>
    <property type="match status" value="1"/>
</dbReference>
<dbReference type="EMBL" id="KQ030538">
    <property type="protein sequence ID" value="KJZ73090.1"/>
    <property type="molecule type" value="Genomic_DNA"/>
</dbReference>
<evidence type="ECO:0008006" key="4">
    <source>
        <dbReference type="Google" id="ProtNLM"/>
    </source>
</evidence>
<dbReference type="AlphaFoldDB" id="A0A0F7ZN41"/>
<dbReference type="Gene3D" id="3.40.50.620">
    <property type="entry name" value="HUPs"/>
    <property type="match status" value="1"/>
</dbReference>
<keyword evidence="3" id="KW-1185">Reference proteome</keyword>
<name>A0A0F7ZN41_9HYPO</name>
<dbReference type="OrthoDB" id="5591297at2759"/>
<dbReference type="GO" id="GO:0005634">
    <property type="term" value="C:nucleus"/>
    <property type="evidence" value="ECO:0007669"/>
    <property type="project" value="TreeGrafter"/>
</dbReference>
<dbReference type="PANTHER" id="PTHR31285">
    <property type="entry name" value="NICOTINAMIDE MONONUCLEOTIDE ADENYLYLTRANSFERASE"/>
    <property type="match status" value="1"/>
</dbReference>
<reference evidence="2 3" key="1">
    <citation type="journal article" date="2014" name="Genome Biol. Evol.">
        <title>Comparative genomics and transcriptomics analyses reveal divergent lifestyle features of nematode endoparasitic fungus Hirsutella minnesotensis.</title>
        <authorList>
            <person name="Lai Y."/>
            <person name="Liu K."/>
            <person name="Zhang X."/>
            <person name="Zhang X."/>
            <person name="Li K."/>
            <person name="Wang N."/>
            <person name="Shu C."/>
            <person name="Wu Y."/>
            <person name="Wang C."/>
            <person name="Bushley K.E."/>
            <person name="Xiang M."/>
            <person name="Liu X."/>
        </authorList>
    </citation>
    <scope>NUCLEOTIDE SEQUENCE [LARGE SCALE GENOMIC DNA]</scope>
    <source>
        <strain evidence="2 3">3608</strain>
    </source>
</reference>
<dbReference type="GO" id="GO:0000309">
    <property type="term" value="F:nicotinamide-nucleotide adenylyltransferase activity"/>
    <property type="evidence" value="ECO:0007669"/>
    <property type="project" value="TreeGrafter"/>
</dbReference>